<accession>A0A4Y2M521</accession>
<keyword evidence="9" id="KW-1185">Reference proteome</keyword>
<dbReference type="InterPro" id="IPR013604">
    <property type="entry name" value="7TM_chemorcpt"/>
</dbReference>
<evidence type="ECO:0000313" key="9">
    <source>
        <dbReference type="Proteomes" id="UP000499080"/>
    </source>
</evidence>
<dbReference type="OrthoDB" id="5800391at2759"/>
<evidence type="ECO:0000313" key="8">
    <source>
        <dbReference type="EMBL" id="GBN21533.1"/>
    </source>
</evidence>
<keyword evidence="2" id="KW-1003">Cell membrane</keyword>
<dbReference type="PANTHER" id="PTHR21421">
    <property type="entry name" value="GUSTATORY RECEPTOR"/>
    <property type="match status" value="1"/>
</dbReference>
<evidence type="ECO:0000256" key="4">
    <source>
        <dbReference type="ARBA" id="ARBA00022989"/>
    </source>
</evidence>
<protein>
    <recommendedName>
        <fullName evidence="10">Gustatory receptor</fullName>
    </recommendedName>
</protein>
<keyword evidence="5 7" id="KW-0472">Membrane</keyword>
<comment type="subcellular location">
    <subcellularLocation>
        <location evidence="1">Cell membrane</location>
        <topology evidence="1">Multi-pass membrane protein</topology>
    </subcellularLocation>
</comment>
<dbReference type="GO" id="GO:0050909">
    <property type="term" value="P:sensory perception of taste"/>
    <property type="evidence" value="ECO:0007669"/>
    <property type="project" value="InterPro"/>
</dbReference>
<dbReference type="GO" id="GO:0038023">
    <property type="term" value="F:signaling receptor activity"/>
    <property type="evidence" value="ECO:0007669"/>
    <property type="project" value="UniProtKB-ARBA"/>
</dbReference>
<feature type="transmembrane region" description="Helical" evidence="7">
    <location>
        <begin position="183"/>
        <end position="205"/>
    </location>
</feature>
<feature type="transmembrane region" description="Helical" evidence="7">
    <location>
        <begin position="116"/>
        <end position="136"/>
    </location>
</feature>
<dbReference type="PANTHER" id="PTHR21421:SF29">
    <property type="entry name" value="GUSTATORY RECEPTOR 5A FOR TREHALOSE-RELATED"/>
    <property type="match status" value="1"/>
</dbReference>
<evidence type="ECO:0008006" key="10">
    <source>
        <dbReference type="Google" id="ProtNLM"/>
    </source>
</evidence>
<name>A0A4Y2M521_ARAVE</name>
<feature type="transmembrane region" description="Helical" evidence="7">
    <location>
        <begin position="217"/>
        <end position="240"/>
    </location>
</feature>
<evidence type="ECO:0000256" key="1">
    <source>
        <dbReference type="ARBA" id="ARBA00004651"/>
    </source>
</evidence>
<comment type="caution">
    <text evidence="8">The sequence shown here is derived from an EMBL/GenBank/DDBJ whole genome shotgun (WGS) entry which is preliminary data.</text>
</comment>
<feature type="transmembrane region" description="Helical" evidence="7">
    <location>
        <begin position="53"/>
        <end position="73"/>
    </location>
</feature>
<evidence type="ECO:0000256" key="6">
    <source>
        <dbReference type="ARBA" id="ARBA00023170"/>
    </source>
</evidence>
<evidence type="ECO:0000256" key="5">
    <source>
        <dbReference type="ARBA" id="ARBA00023136"/>
    </source>
</evidence>
<evidence type="ECO:0000256" key="2">
    <source>
        <dbReference type="ARBA" id="ARBA00022475"/>
    </source>
</evidence>
<dbReference type="AlphaFoldDB" id="A0A4Y2M521"/>
<dbReference type="Proteomes" id="UP000499080">
    <property type="component" value="Unassembled WGS sequence"/>
</dbReference>
<feature type="transmembrane region" description="Helical" evidence="7">
    <location>
        <begin position="273"/>
        <end position="294"/>
    </location>
</feature>
<evidence type="ECO:0000256" key="7">
    <source>
        <dbReference type="SAM" id="Phobius"/>
    </source>
</evidence>
<keyword evidence="3 7" id="KW-0812">Transmembrane</keyword>
<dbReference type="GO" id="GO:0005886">
    <property type="term" value="C:plasma membrane"/>
    <property type="evidence" value="ECO:0007669"/>
    <property type="project" value="UniProtKB-SubCell"/>
</dbReference>
<organism evidence="8 9">
    <name type="scientific">Araneus ventricosus</name>
    <name type="common">Orbweaver spider</name>
    <name type="synonym">Epeira ventricosa</name>
    <dbReference type="NCBI Taxonomy" id="182803"/>
    <lineage>
        <taxon>Eukaryota</taxon>
        <taxon>Metazoa</taxon>
        <taxon>Ecdysozoa</taxon>
        <taxon>Arthropoda</taxon>
        <taxon>Chelicerata</taxon>
        <taxon>Arachnida</taxon>
        <taxon>Araneae</taxon>
        <taxon>Araneomorphae</taxon>
        <taxon>Entelegynae</taxon>
        <taxon>Araneoidea</taxon>
        <taxon>Araneidae</taxon>
        <taxon>Araneus</taxon>
    </lineage>
</organism>
<sequence length="319" mass="36625">MPSQQTFKEILARKIPDVIAFLIWLILSSKRRLISDLLNDTSYLQKNFKIKSLFIWVNFGAIVIIAVPTMSWFTVTLPFDENGCRSLLEYYTLGLFDLPQSQNCKIVYFIMAWNQFAVYTLRACVVVLYVILCCLMKNLLNAHSESGCQKILNRSALMDYNYFHQYLAKHDHIIDALKSLEKILSFPIFLIQIIECFTIFYRFVIRDYGAKQSWVKNFSIGIVFDSTLSLVSFLCVSFAASSVHEASKNAKDVQEKMLKQILASGQQRNSHELLLLFVTHTNPPFTLSAFGFFYFTKGMILSAIGSVLTYSLLIIQILK</sequence>
<dbReference type="Pfam" id="PF08395">
    <property type="entry name" value="7tm_7"/>
    <property type="match status" value="1"/>
</dbReference>
<gene>
    <name evidence="8" type="ORF">AVEN_260046_1</name>
</gene>
<reference evidence="8 9" key="1">
    <citation type="journal article" date="2019" name="Sci. Rep.">
        <title>Orb-weaving spider Araneus ventricosus genome elucidates the spidroin gene catalogue.</title>
        <authorList>
            <person name="Kono N."/>
            <person name="Nakamura H."/>
            <person name="Ohtoshi R."/>
            <person name="Moran D.A.P."/>
            <person name="Shinohara A."/>
            <person name="Yoshida Y."/>
            <person name="Fujiwara M."/>
            <person name="Mori M."/>
            <person name="Tomita M."/>
            <person name="Arakawa K."/>
        </authorList>
    </citation>
    <scope>NUCLEOTIDE SEQUENCE [LARGE SCALE GENOMIC DNA]</scope>
</reference>
<proteinExistence type="predicted"/>
<evidence type="ECO:0000256" key="3">
    <source>
        <dbReference type="ARBA" id="ARBA00022692"/>
    </source>
</evidence>
<keyword evidence="4 7" id="KW-1133">Transmembrane helix</keyword>
<keyword evidence="6" id="KW-0675">Receptor</keyword>
<feature type="transmembrane region" description="Helical" evidence="7">
    <location>
        <begin position="300"/>
        <end position="318"/>
    </location>
</feature>
<dbReference type="EMBL" id="BGPR01006751">
    <property type="protein sequence ID" value="GBN21533.1"/>
    <property type="molecule type" value="Genomic_DNA"/>
</dbReference>
<dbReference type="GO" id="GO:0051606">
    <property type="term" value="P:detection of stimulus"/>
    <property type="evidence" value="ECO:0007669"/>
    <property type="project" value="UniProtKB-ARBA"/>
</dbReference>